<dbReference type="SUPFAM" id="SSF51182">
    <property type="entry name" value="RmlC-like cupins"/>
    <property type="match status" value="1"/>
</dbReference>
<dbReference type="Proteomes" id="UP000184334">
    <property type="component" value="Unassembled WGS sequence"/>
</dbReference>
<dbReference type="STRING" id="1122195.SAMN02745164_00192"/>
<dbReference type="InterPro" id="IPR024203">
    <property type="entry name" value="Deoxy-glucuronate_isom_IolB"/>
</dbReference>
<dbReference type="Gene3D" id="2.60.120.10">
    <property type="entry name" value="Jelly Rolls"/>
    <property type="match status" value="2"/>
</dbReference>
<proteinExistence type="predicted"/>
<name>A0A1M4SHZ0_MARH1</name>
<dbReference type="PANTHER" id="PTHR39193">
    <property type="entry name" value="5-DEOXY-GLUCURONATE ISOMERASE"/>
    <property type="match status" value="1"/>
</dbReference>
<organism evidence="2 3">
    <name type="scientific">Marinitoga hydrogenitolerans (strain DSM 16785 / JCM 12826 / AT1271)</name>
    <dbReference type="NCBI Taxonomy" id="1122195"/>
    <lineage>
        <taxon>Bacteria</taxon>
        <taxon>Thermotogati</taxon>
        <taxon>Thermotogota</taxon>
        <taxon>Thermotogae</taxon>
        <taxon>Petrotogales</taxon>
        <taxon>Petrotogaceae</taxon>
        <taxon>Marinitoga</taxon>
    </lineage>
</organism>
<sequence>MIIKKEKEFKKGYNSITSEDDKQNNTMMDFGIIILKDSDVYINSEKKERVFLIMNGEVLCEYDEISFTITRNSLFDESPYVLHIPNNINIKLIAKKEAEICYVATKNDVIFQSKLYNPKDVRSEYRGKGTMKETSTRIVRTVFDKSNAPQSNLVIGEVINYPGKWSSYPPHHHPQPEIYHYRFLPKQGFGISILGDDAYKIYDGDTVLILDDKVHPQVSAPGYAMYYIWAIRHLENNPYITPTFDKEHLWVMEKNASIWPEEE</sequence>
<dbReference type="InterPro" id="IPR021120">
    <property type="entry name" value="KduI/IolB_isomerase"/>
</dbReference>
<dbReference type="GO" id="GO:0008880">
    <property type="term" value="F:glucuronate isomerase activity"/>
    <property type="evidence" value="ECO:0007669"/>
    <property type="project" value="InterPro"/>
</dbReference>
<keyword evidence="1 2" id="KW-0413">Isomerase</keyword>
<evidence type="ECO:0000313" key="2">
    <source>
        <dbReference type="EMBL" id="SHE31806.1"/>
    </source>
</evidence>
<gene>
    <name evidence="2" type="ORF">SAMN02745164_00192</name>
</gene>
<protein>
    <submittedName>
        <fullName evidence="2">5-deoxyglucuronate isomerase</fullName>
    </submittedName>
</protein>
<dbReference type="InterPro" id="IPR011051">
    <property type="entry name" value="RmlC_Cupin_sf"/>
</dbReference>
<dbReference type="OrthoDB" id="9799936at2"/>
<dbReference type="Pfam" id="PF04962">
    <property type="entry name" value="KduI"/>
    <property type="match status" value="1"/>
</dbReference>
<keyword evidence="3" id="KW-1185">Reference proteome</keyword>
<comment type="caution">
    <text evidence="2">The sequence shown here is derived from an EMBL/GenBank/DDBJ whole genome shotgun (WGS) entry which is preliminary data.</text>
</comment>
<reference evidence="2" key="1">
    <citation type="submission" date="2016-11" db="EMBL/GenBank/DDBJ databases">
        <authorList>
            <person name="Varghese N."/>
            <person name="Submissions S."/>
        </authorList>
    </citation>
    <scope>NUCLEOTIDE SEQUENCE [LARGE SCALE GENOMIC DNA]</scope>
    <source>
        <strain evidence="2">DSM 16785</strain>
    </source>
</reference>
<evidence type="ECO:0000256" key="1">
    <source>
        <dbReference type="ARBA" id="ARBA00023235"/>
    </source>
</evidence>
<evidence type="ECO:0000313" key="3">
    <source>
        <dbReference type="Proteomes" id="UP000184334"/>
    </source>
</evidence>
<dbReference type="EMBL" id="FQUI01000002">
    <property type="protein sequence ID" value="SHE31806.1"/>
    <property type="molecule type" value="Genomic_DNA"/>
</dbReference>
<dbReference type="InterPro" id="IPR014710">
    <property type="entry name" value="RmlC-like_jellyroll"/>
</dbReference>
<dbReference type="PIRSF" id="PIRSF036628">
    <property type="entry name" value="IolB"/>
    <property type="match status" value="1"/>
</dbReference>
<dbReference type="AlphaFoldDB" id="A0A1M4SHZ0"/>
<dbReference type="RefSeq" id="WP_072862490.1">
    <property type="nucleotide sequence ID" value="NZ_FQUI01000002.1"/>
</dbReference>
<dbReference type="PANTHER" id="PTHR39193:SF1">
    <property type="entry name" value="5-DEOXY-GLUCURONATE ISOMERASE"/>
    <property type="match status" value="1"/>
</dbReference>
<accession>A0A1M4SHZ0</accession>
<dbReference type="GO" id="GO:0019310">
    <property type="term" value="P:inositol catabolic process"/>
    <property type="evidence" value="ECO:0007669"/>
    <property type="project" value="InterPro"/>
</dbReference>